<dbReference type="PANTHER" id="PTHR23150">
    <property type="entry name" value="SULFATASE MODIFYING FACTOR 1, 2"/>
    <property type="match status" value="1"/>
</dbReference>
<dbReference type="InterPro" id="IPR042095">
    <property type="entry name" value="SUMF_sf"/>
</dbReference>
<dbReference type="Proteomes" id="UP000306585">
    <property type="component" value="Unassembled WGS sequence"/>
</dbReference>
<dbReference type="EMBL" id="VBRY01000009">
    <property type="protein sequence ID" value="TLS66456.1"/>
    <property type="molecule type" value="Genomic_DNA"/>
</dbReference>
<comment type="caution">
    <text evidence="2">The sequence shown here is derived from an EMBL/GenBank/DDBJ whole genome shotgun (WGS) entry which is preliminary data.</text>
</comment>
<dbReference type="RefSeq" id="WP_138239637.1">
    <property type="nucleotide sequence ID" value="NZ_VBRY01000009.1"/>
</dbReference>
<protein>
    <submittedName>
        <fullName evidence="2">Formylglycine-generating enzyme family protein</fullName>
    </submittedName>
</protein>
<dbReference type="InterPro" id="IPR005532">
    <property type="entry name" value="SUMF_dom"/>
</dbReference>
<dbReference type="InterPro" id="IPR051043">
    <property type="entry name" value="Sulfatase_Mod_Factor_Kinase"/>
</dbReference>
<evidence type="ECO:0000259" key="1">
    <source>
        <dbReference type="Pfam" id="PF03781"/>
    </source>
</evidence>
<proteinExistence type="predicted"/>
<reference evidence="2 3" key="1">
    <citation type="journal article" date="2019" name="Appl. Environ. Microbiol.">
        <title>Environmental Evidence and Genomic Insight of Iron-oxidizing Bacteria Preference Towards More Corrosion Resistant Stainless Steel at Higher Salinities.</title>
        <authorList>
            <person name="Garrison C.E."/>
            <person name="Price K.A."/>
            <person name="Field E.K."/>
        </authorList>
    </citation>
    <scope>NUCLEOTIDE SEQUENCE [LARGE SCALE GENOMIC DNA]</scope>
    <source>
        <strain evidence="2 3">P3</strain>
    </source>
</reference>
<sequence>MKRSPITPAQRRRRKSMLMATLITCIAAAMIGGSLHVMELGSMRLNEMQAKASYDAADMQQHIRAAGEELHRQDSHEKRGGNTSGYSVEEAQALLSDEQWRDLAWMITVPAGVFTMGSDDPRTNDENRPAHQVRMPAYKIDKYLVTQAEYARFVAAKKYRPPLEWTDGHIAAGMAMHPVTMISWYNARDYCAWVGKRLPTEAEWEKAARGTDGRRWPWGNEMNPDNLNTYYKVRHTTPVNQYPQGASVYGVMDMAGNVQQWVADQFAPYPGTGARQEVFEPKALDPNYQRGSDEQEELIYRVMRGGSWKSDPISTTSYHRNYALPNYASDFFGFRCAMDVEPAKEK</sequence>
<dbReference type="SUPFAM" id="SSF56436">
    <property type="entry name" value="C-type lectin-like"/>
    <property type="match status" value="1"/>
</dbReference>
<dbReference type="GO" id="GO:0120147">
    <property type="term" value="F:formylglycine-generating oxidase activity"/>
    <property type="evidence" value="ECO:0007669"/>
    <property type="project" value="TreeGrafter"/>
</dbReference>
<feature type="domain" description="Sulfatase-modifying factor enzyme-like" evidence="1">
    <location>
        <begin position="105"/>
        <end position="337"/>
    </location>
</feature>
<evidence type="ECO:0000313" key="3">
    <source>
        <dbReference type="Proteomes" id="UP000306585"/>
    </source>
</evidence>
<accession>A0A5R9GI84</accession>
<dbReference type="PANTHER" id="PTHR23150:SF19">
    <property type="entry name" value="FORMYLGLYCINE-GENERATING ENZYME"/>
    <property type="match status" value="1"/>
</dbReference>
<gene>
    <name evidence="2" type="ORF">FEF65_09800</name>
</gene>
<organism evidence="2 3">
    <name type="scientific">Mariprofundus erugo</name>
    <dbReference type="NCBI Taxonomy" id="2528639"/>
    <lineage>
        <taxon>Bacteria</taxon>
        <taxon>Pseudomonadati</taxon>
        <taxon>Pseudomonadota</taxon>
        <taxon>Candidatius Mariprofundia</taxon>
        <taxon>Mariprofundales</taxon>
        <taxon>Mariprofundaceae</taxon>
        <taxon>Mariprofundus</taxon>
    </lineage>
</organism>
<dbReference type="AlphaFoldDB" id="A0A5R9GI84"/>
<keyword evidence="3" id="KW-1185">Reference proteome</keyword>
<dbReference type="Pfam" id="PF03781">
    <property type="entry name" value="FGE-sulfatase"/>
    <property type="match status" value="1"/>
</dbReference>
<evidence type="ECO:0000313" key="2">
    <source>
        <dbReference type="EMBL" id="TLS66456.1"/>
    </source>
</evidence>
<dbReference type="InterPro" id="IPR016187">
    <property type="entry name" value="CTDL_fold"/>
</dbReference>
<name>A0A5R9GI84_9PROT</name>
<dbReference type="Gene3D" id="3.90.1580.10">
    <property type="entry name" value="paralog of FGE (formylglycine-generating enzyme)"/>
    <property type="match status" value="1"/>
</dbReference>